<keyword evidence="3" id="KW-1185">Reference proteome</keyword>
<keyword evidence="1" id="KW-1133">Transmembrane helix</keyword>
<feature type="transmembrane region" description="Helical" evidence="1">
    <location>
        <begin position="88"/>
        <end position="109"/>
    </location>
</feature>
<dbReference type="AlphaFoldDB" id="A0A4Y7ILR5"/>
<dbReference type="InterPro" id="IPR021883">
    <property type="entry name" value="LPA1-like"/>
</dbReference>
<dbReference type="Gramene" id="RZC48671">
    <property type="protein sequence ID" value="RZC48671"/>
    <property type="gene ID" value="C5167_017093"/>
</dbReference>
<evidence type="ECO:0000256" key="1">
    <source>
        <dbReference type="SAM" id="Phobius"/>
    </source>
</evidence>
<dbReference type="Proteomes" id="UP000316621">
    <property type="component" value="Chromosome 2"/>
</dbReference>
<dbReference type="OrthoDB" id="5130at2759"/>
<dbReference type="STRING" id="3469.A0A4Y7ILR5"/>
<evidence type="ECO:0008006" key="4">
    <source>
        <dbReference type="Google" id="ProtNLM"/>
    </source>
</evidence>
<keyword evidence="1" id="KW-0812">Transmembrane</keyword>
<feature type="transmembrane region" description="Helical" evidence="1">
    <location>
        <begin position="121"/>
        <end position="139"/>
    </location>
</feature>
<reference evidence="2 3" key="1">
    <citation type="journal article" date="2018" name="Science">
        <title>The opium poppy genome and morphinan production.</title>
        <authorList>
            <person name="Guo L."/>
            <person name="Winzer T."/>
            <person name="Yang X."/>
            <person name="Li Y."/>
            <person name="Ning Z."/>
            <person name="He Z."/>
            <person name="Teodor R."/>
            <person name="Lu Y."/>
            <person name="Bowser T.A."/>
            <person name="Graham I.A."/>
            <person name="Ye K."/>
        </authorList>
    </citation>
    <scope>NUCLEOTIDE SEQUENCE [LARGE SCALE GENOMIC DNA]</scope>
    <source>
        <strain evidence="3">cv. HN1</strain>
        <tissue evidence="2">Leaves</tissue>
    </source>
</reference>
<organism evidence="2 3">
    <name type="scientific">Papaver somniferum</name>
    <name type="common">Opium poppy</name>
    <dbReference type="NCBI Taxonomy" id="3469"/>
    <lineage>
        <taxon>Eukaryota</taxon>
        <taxon>Viridiplantae</taxon>
        <taxon>Streptophyta</taxon>
        <taxon>Embryophyta</taxon>
        <taxon>Tracheophyta</taxon>
        <taxon>Spermatophyta</taxon>
        <taxon>Magnoliopsida</taxon>
        <taxon>Ranunculales</taxon>
        <taxon>Papaveraceae</taxon>
        <taxon>Papaveroideae</taxon>
        <taxon>Papaver</taxon>
    </lineage>
</organism>
<dbReference type="PANTHER" id="PTHR35498">
    <property type="entry name" value="PROTEIN LOW PSII ACCUMULATION 1, CHLOROPLASTIC"/>
    <property type="match status" value="1"/>
</dbReference>
<sequence>MSSASQVSCIISCPNLQHKKNLSFSRQILSFSNSISSISPTIHRLPKKSLRINHISIIKCSASNKPEISSIAKIRSEVLSPFRSVRMFFYLAFIASASLGGLIATTQLIGTLSRSGNVEEILKGLGIDIGAVVIFGFLYSRDNKSRNAQLARLSREESLANLKLRVDEKRVIPISSLRGFARIVILAGPIEYIMESFNRSKSSTEALVERGVLVVPFPTDGSLPQFEFDDEVDLKTRKRLWQLVPLLTSEWSSWLDEQKKMANVSPDSPVYISLRMDGRVRGSGVGYPPWNAFVAQLPVVKGMWGGVLDGMDGRV</sequence>
<dbReference type="Pfam" id="PF11998">
    <property type="entry name" value="DUF3493"/>
    <property type="match status" value="1"/>
</dbReference>
<accession>A0A4Y7ILR5</accession>
<protein>
    <recommendedName>
        <fullName evidence="4">Protein LOW PSII ACCUMULATION 1, chloroplastic</fullName>
    </recommendedName>
</protein>
<name>A0A4Y7ILR5_PAPSO</name>
<gene>
    <name evidence="2" type="ORF">C5167_017093</name>
</gene>
<dbReference type="EMBL" id="CM010716">
    <property type="protein sequence ID" value="RZC48671.1"/>
    <property type="molecule type" value="Genomic_DNA"/>
</dbReference>
<proteinExistence type="predicted"/>
<evidence type="ECO:0000313" key="2">
    <source>
        <dbReference type="EMBL" id="RZC48671.1"/>
    </source>
</evidence>
<keyword evidence="1" id="KW-0472">Membrane</keyword>
<evidence type="ECO:0000313" key="3">
    <source>
        <dbReference type="Proteomes" id="UP000316621"/>
    </source>
</evidence>
<dbReference type="PANTHER" id="PTHR35498:SF1">
    <property type="entry name" value="LOW PSII ACCUMULATION-LIKE PROTEIN"/>
    <property type="match status" value="1"/>
</dbReference>
<dbReference type="OMA" id="WQLVPVY"/>